<name>A0A5D4RFZ6_9BACI</name>
<dbReference type="AlphaFoldDB" id="A0A5D4RFZ6"/>
<sequence length="226" mass="25137">MEFNWATEAERLWDEKSGSWSRQSREMWESGSRKEIAGFFSQHVPAGSAVCDLGCGDGFGTLKLANAGYKVTGADVSEEMIHKAIKVNEGNDARFIKTDIASLDIPDNAFDAVLAINSLEWTESPLAVLREMQRVVRPGGFGCAGILGPTAKPRENSYERLYGKKAVCNTMMPWEFERLAAENGWSRTAGFGVYKRSAEQISKGSLTEELQQSLSFMWVFMIKNDK</sequence>
<dbReference type="Pfam" id="PF08241">
    <property type="entry name" value="Methyltransf_11"/>
    <property type="match status" value="1"/>
</dbReference>
<dbReference type="PANTHER" id="PTHR43861:SF1">
    <property type="entry name" value="TRANS-ACONITATE 2-METHYLTRANSFERASE"/>
    <property type="match status" value="1"/>
</dbReference>
<dbReference type="RefSeq" id="WP_148974367.1">
    <property type="nucleotide sequence ID" value="NZ_JBNIKU010000001.1"/>
</dbReference>
<dbReference type="GO" id="GO:0032259">
    <property type="term" value="P:methylation"/>
    <property type="evidence" value="ECO:0007669"/>
    <property type="project" value="UniProtKB-KW"/>
</dbReference>
<evidence type="ECO:0000259" key="1">
    <source>
        <dbReference type="Pfam" id="PF08241"/>
    </source>
</evidence>
<dbReference type="EMBL" id="VTER01000004">
    <property type="protein sequence ID" value="TYS49221.1"/>
    <property type="molecule type" value="Genomic_DNA"/>
</dbReference>
<dbReference type="Proteomes" id="UP000322139">
    <property type="component" value="Unassembled WGS sequence"/>
</dbReference>
<keyword evidence="2" id="KW-0808">Transferase</keyword>
<reference evidence="2 3" key="1">
    <citation type="submission" date="2019-08" db="EMBL/GenBank/DDBJ databases">
        <title>Bacillus genomes from the desert of Cuatro Cienegas, Coahuila.</title>
        <authorList>
            <person name="Olmedo-Alvarez G."/>
        </authorList>
    </citation>
    <scope>NUCLEOTIDE SEQUENCE [LARGE SCALE GENOMIC DNA]</scope>
    <source>
        <strain evidence="2 3">CH446_14T</strain>
    </source>
</reference>
<dbReference type="CDD" id="cd02440">
    <property type="entry name" value="AdoMet_MTases"/>
    <property type="match status" value="1"/>
</dbReference>
<dbReference type="PANTHER" id="PTHR43861">
    <property type="entry name" value="TRANS-ACONITATE 2-METHYLTRANSFERASE-RELATED"/>
    <property type="match status" value="1"/>
</dbReference>
<evidence type="ECO:0000313" key="3">
    <source>
        <dbReference type="Proteomes" id="UP000322139"/>
    </source>
</evidence>
<comment type="caution">
    <text evidence="2">The sequence shown here is derived from an EMBL/GenBank/DDBJ whole genome shotgun (WGS) entry which is preliminary data.</text>
</comment>
<evidence type="ECO:0000313" key="2">
    <source>
        <dbReference type="EMBL" id="TYS49221.1"/>
    </source>
</evidence>
<dbReference type="SUPFAM" id="SSF53335">
    <property type="entry name" value="S-adenosyl-L-methionine-dependent methyltransferases"/>
    <property type="match status" value="1"/>
</dbReference>
<keyword evidence="2" id="KW-0489">Methyltransferase</keyword>
<proteinExistence type="predicted"/>
<protein>
    <submittedName>
        <fullName evidence="2">Class I SAM-dependent methyltransferase</fullName>
    </submittedName>
</protein>
<feature type="domain" description="Methyltransferase type 11" evidence="1">
    <location>
        <begin position="52"/>
        <end position="141"/>
    </location>
</feature>
<dbReference type="InterPro" id="IPR013216">
    <property type="entry name" value="Methyltransf_11"/>
</dbReference>
<accession>A0A5D4RFZ6</accession>
<gene>
    <name evidence="2" type="ORF">FZD51_08340</name>
</gene>
<dbReference type="InterPro" id="IPR029063">
    <property type="entry name" value="SAM-dependent_MTases_sf"/>
</dbReference>
<organism evidence="2 3">
    <name type="scientific">Bacillus infantis</name>
    <dbReference type="NCBI Taxonomy" id="324767"/>
    <lineage>
        <taxon>Bacteria</taxon>
        <taxon>Bacillati</taxon>
        <taxon>Bacillota</taxon>
        <taxon>Bacilli</taxon>
        <taxon>Bacillales</taxon>
        <taxon>Bacillaceae</taxon>
        <taxon>Bacillus</taxon>
    </lineage>
</organism>
<dbReference type="GO" id="GO:0008757">
    <property type="term" value="F:S-adenosylmethionine-dependent methyltransferase activity"/>
    <property type="evidence" value="ECO:0007669"/>
    <property type="project" value="InterPro"/>
</dbReference>
<dbReference type="Gene3D" id="3.40.50.150">
    <property type="entry name" value="Vaccinia Virus protein VP39"/>
    <property type="match status" value="1"/>
</dbReference>